<dbReference type="PROSITE" id="PS51886">
    <property type="entry name" value="TLDC"/>
    <property type="match status" value="1"/>
</dbReference>
<feature type="non-terminal residue" evidence="2">
    <location>
        <position position="1"/>
    </location>
</feature>
<evidence type="ECO:0000313" key="2">
    <source>
        <dbReference type="EMBL" id="CAJ0581524.1"/>
    </source>
</evidence>
<evidence type="ECO:0000259" key="1">
    <source>
        <dbReference type="PROSITE" id="PS51886"/>
    </source>
</evidence>
<organism evidence="2 3">
    <name type="scientific">Mesorhabditis spiculigera</name>
    <dbReference type="NCBI Taxonomy" id="96644"/>
    <lineage>
        <taxon>Eukaryota</taxon>
        <taxon>Metazoa</taxon>
        <taxon>Ecdysozoa</taxon>
        <taxon>Nematoda</taxon>
        <taxon>Chromadorea</taxon>
        <taxon>Rhabditida</taxon>
        <taxon>Rhabditina</taxon>
        <taxon>Rhabditomorpha</taxon>
        <taxon>Rhabditoidea</taxon>
        <taxon>Rhabditidae</taxon>
        <taxon>Mesorhabditinae</taxon>
        <taxon>Mesorhabditis</taxon>
    </lineage>
</organism>
<comment type="caution">
    <text evidence="2">The sequence shown here is derived from an EMBL/GenBank/DDBJ whole genome shotgun (WGS) entry which is preliminary data.</text>
</comment>
<protein>
    <recommendedName>
        <fullName evidence="1">TLDc domain-containing protein</fullName>
    </recommendedName>
</protein>
<dbReference type="SMART" id="SM00584">
    <property type="entry name" value="TLDc"/>
    <property type="match status" value="1"/>
</dbReference>
<keyword evidence="3" id="KW-1185">Reference proteome</keyword>
<name>A0AA36G6V3_9BILA</name>
<dbReference type="PANTHER" id="PTHR23354:SF122">
    <property type="entry name" value="GTPASE-ACTIVATING PROTEIN SKYWALKER"/>
    <property type="match status" value="1"/>
</dbReference>
<reference evidence="2" key="1">
    <citation type="submission" date="2023-06" db="EMBL/GenBank/DDBJ databases">
        <authorList>
            <person name="Delattre M."/>
        </authorList>
    </citation>
    <scope>NUCLEOTIDE SEQUENCE</scope>
    <source>
        <strain evidence="2">AF72</strain>
    </source>
</reference>
<dbReference type="EMBL" id="CATQJA010002663">
    <property type="protein sequence ID" value="CAJ0581524.1"/>
    <property type="molecule type" value="Genomic_DNA"/>
</dbReference>
<evidence type="ECO:0000313" key="3">
    <source>
        <dbReference type="Proteomes" id="UP001177023"/>
    </source>
</evidence>
<dbReference type="Pfam" id="PF07534">
    <property type="entry name" value="TLD"/>
    <property type="match status" value="1"/>
</dbReference>
<dbReference type="Proteomes" id="UP001177023">
    <property type="component" value="Unassembled WGS sequence"/>
</dbReference>
<gene>
    <name evidence="2" type="ORF">MSPICULIGERA_LOCUS19681</name>
</gene>
<feature type="domain" description="TLDc" evidence="1">
    <location>
        <begin position="58"/>
        <end position="234"/>
    </location>
</feature>
<proteinExistence type="predicted"/>
<dbReference type="PANTHER" id="PTHR23354">
    <property type="entry name" value="NUCLEOLAR PROTEIN 7/ESTROGEN RECEPTOR COACTIVATOR-RELATED"/>
    <property type="match status" value="1"/>
</dbReference>
<sequence length="236" mass="26384">MKCCKVRCFRGQDSEPEDDDDDWSNAYEMAAMLPKKPSQLSMLPKKASQLFTELFVSEIVSEEQSTQLMMSLPPRFQFSTPQLAYRLTSDGTSLKRFWSKIDDAQQSILIIRSTAGDVFGAYCSASWATRKEGLQGHSKYFGTGETFVFRIDDKDLSGMPIVYNWTGYYRAGAPELFMTATDDLLIVGSGDGDAIRISSELSQGYSSHCTTFNSPPLVKNQLFVIEELEVFSVATT</sequence>
<accession>A0AA36G6V3</accession>
<dbReference type="AlphaFoldDB" id="A0AA36G6V3"/>
<dbReference type="InterPro" id="IPR006571">
    <property type="entry name" value="TLDc_dom"/>
</dbReference>